<dbReference type="Proteomes" id="UP000504606">
    <property type="component" value="Unplaced"/>
</dbReference>
<feature type="compositionally biased region" description="Low complexity" evidence="1">
    <location>
        <begin position="27"/>
        <end position="36"/>
    </location>
</feature>
<dbReference type="GeneID" id="127751838"/>
<organism evidence="2 3">
    <name type="scientific">Frankliniella occidentalis</name>
    <name type="common">Western flower thrips</name>
    <name type="synonym">Euthrips occidentalis</name>
    <dbReference type="NCBI Taxonomy" id="133901"/>
    <lineage>
        <taxon>Eukaryota</taxon>
        <taxon>Metazoa</taxon>
        <taxon>Ecdysozoa</taxon>
        <taxon>Arthropoda</taxon>
        <taxon>Hexapoda</taxon>
        <taxon>Insecta</taxon>
        <taxon>Pterygota</taxon>
        <taxon>Neoptera</taxon>
        <taxon>Paraneoptera</taxon>
        <taxon>Thysanoptera</taxon>
        <taxon>Terebrantia</taxon>
        <taxon>Thripoidea</taxon>
        <taxon>Thripidae</taxon>
        <taxon>Frankliniella</taxon>
    </lineage>
</organism>
<feature type="compositionally biased region" description="Basic and acidic residues" evidence="1">
    <location>
        <begin position="305"/>
        <end position="320"/>
    </location>
</feature>
<dbReference type="KEGG" id="foc:127751838"/>
<feature type="compositionally biased region" description="Polar residues" evidence="1">
    <location>
        <begin position="189"/>
        <end position="199"/>
    </location>
</feature>
<protein>
    <submittedName>
        <fullName evidence="3">Uncharacterized protein LOC127751838</fullName>
    </submittedName>
</protein>
<feature type="region of interest" description="Disordered" evidence="1">
    <location>
        <begin position="181"/>
        <end position="212"/>
    </location>
</feature>
<feature type="region of interest" description="Disordered" evidence="1">
    <location>
        <begin position="239"/>
        <end position="504"/>
    </location>
</feature>
<keyword evidence="2" id="KW-1185">Reference proteome</keyword>
<sequence length="550" mass="59500">MTSVLQRQATTPSFQVRRSPDREACWTSSSASSTSSSDDESSQCNGLGDGAPSRPRVSLSPGQESLTAHDKPPRPPGAHAKGQGQGRGEAKSFLMRALGPVTNLFRHGSKTPTDDGHREEAEDGFSEVALQRTKSSRSLGKPDADSVSIKSNESLKGYKIRKQYSGDRPWWLESSENIADQAASGLQRAPSSRSLSKPSQDSDKESVKSFKLRKQYSGERPWWLDSADNIPAAIQRAPSTLSVNSASTGAASSPTGAAPEEKRTLAKLRPVDSGERPWWLDSVESIPEGVQRLPDSGSAASKASDSSERDRESQRDEAKFRITRIFSGERPWWMFNSNPTSQAPPPQQRRDVTASPSSSEESSEDEDRPRAPTPPRRQRPPAESDSSSMTSDWPASTPAGTPAPTPSPCPFAQQPTLPPPPPVRSSSRPQAAGASAPSAPSTPRAHRPQRPRHLPLFIGGHTNIDDILGNVVPISSPSLALDPDMDDLDGDSSDSEQAREVGADQVRVHDSVAHTAVIEHRQQQHLQQQPSRRPPPQSTRPVFQPPGMIK</sequence>
<feature type="region of interest" description="Disordered" evidence="1">
    <location>
        <begin position="1"/>
        <end position="148"/>
    </location>
</feature>
<feature type="compositionally biased region" description="Low complexity" evidence="1">
    <location>
        <begin position="245"/>
        <end position="258"/>
    </location>
</feature>
<feature type="compositionally biased region" description="Basic residues" evidence="1">
    <location>
        <begin position="444"/>
        <end position="453"/>
    </location>
</feature>
<feature type="compositionally biased region" description="Acidic residues" evidence="1">
    <location>
        <begin position="483"/>
        <end position="494"/>
    </location>
</feature>
<dbReference type="OrthoDB" id="9806920at2759"/>
<evidence type="ECO:0000313" key="3">
    <source>
        <dbReference type="RefSeq" id="XP_052131943.1"/>
    </source>
</evidence>
<evidence type="ECO:0000256" key="1">
    <source>
        <dbReference type="SAM" id="MobiDB-lite"/>
    </source>
</evidence>
<reference evidence="3" key="1">
    <citation type="submission" date="2025-08" db="UniProtKB">
        <authorList>
            <consortium name="RefSeq"/>
        </authorList>
    </citation>
    <scope>IDENTIFICATION</scope>
    <source>
        <tissue evidence="3">Whole organism</tissue>
    </source>
</reference>
<feature type="compositionally biased region" description="Low complexity" evidence="1">
    <location>
        <begin position="424"/>
        <end position="443"/>
    </location>
</feature>
<evidence type="ECO:0000313" key="2">
    <source>
        <dbReference type="Proteomes" id="UP000504606"/>
    </source>
</evidence>
<feature type="compositionally biased region" description="Basic and acidic residues" evidence="1">
    <location>
        <begin position="259"/>
        <end position="275"/>
    </location>
</feature>
<accession>A0A9C6XA92</accession>
<feature type="compositionally biased region" description="Polar residues" evidence="1">
    <location>
        <begin position="1"/>
        <end position="16"/>
    </location>
</feature>
<dbReference type="AlphaFoldDB" id="A0A9C6XA92"/>
<proteinExistence type="predicted"/>
<feature type="non-terminal residue" evidence="3">
    <location>
        <position position="550"/>
    </location>
</feature>
<feature type="compositionally biased region" description="Polar residues" evidence="1">
    <location>
        <begin position="384"/>
        <end position="393"/>
    </location>
</feature>
<name>A0A9C6XA92_FRAOC</name>
<dbReference type="RefSeq" id="XP_052131943.1">
    <property type="nucleotide sequence ID" value="XM_052275983.1"/>
</dbReference>
<feature type="compositionally biased region" description="Low complexity" evidence="1">
    <location>
        <begin position="295"/>
        <end position="304"/>
    </location>
</feature>
<feature type="region of interest" description="Disordered" evidence="1">
    <location>
        <begin position="520"/>
        <end position="550"/>
    </location>
</feature>
<gene>
    <name evidence="3" type="primary">LOC127751838</name>
</gene>